<dbReference type="PANTHER" id="PTHR21240">
    <property type="entry name" value="2-AMINO-3-CARBOXYLMUCONATE-6-SEMIALDEHYDE DECARBOXYLASE"/>
    <property type="match status" value="1"/>
</dbReference>
<dbReference type="InterPro" id="IPR006680">
    <property type="entry name" value="Amidohydro-rel"/>
</dbReference>
<comment type="caution">
    <text evidence="3">The sequence shown here is derived from an EMBL/GenBank/DDBJ whole genome shotgun (WGS) entry which is preliminary data.</text>
</comment>
<gene>
    <name evidence="3" type="ORF">FKG94_01170</name>
</gene>
<sequence>MNNAIDIVVNLFSPQEVQNGQTGFDGEFMEQVRMPPAMRKGVTMEQYLHIMDAAGIERSLLIAVRAGDRAMRGSFEIPYQQVAQWCRQHPDRFSGLAGIDPYRGIDGLRELDHAVRELGFVGAHLYPHWFKLAPDQALYYPYYARCCELDIPLMMQVGQNLIYQRDVRLPSVARPILLDQVAIDFPTLKLIGIHIGVPWTDEMIAMAWKHKNVYVGIDAYAPKHLPPNLVHYMNSYGQSKVLFGTDWPVIHPQRAVQEMRAHRLKPEAYERVMRVNAQQVFNL</sequence>
<dbReference type="Pfam" id="PF04909">
    <property type="entry name" value="Amidohydro_2"/>
    <property type="match status" value="1"/>
</dbReference>
<dbReference type="GO" id="GO:0016831">
    <property type="term" value="F:carboxy-lyase activity"/>
    <property type="evidence" value="ECO:0007669"/>
    <property type="project" value="InterPro"/>
</dbReference>
<feature type="domain" description="Amidohydrolase-related" evidence="2">
    <location>
        <begin position="74"/>
        <end position="283"/>
    </location>
</feature>
<dbReference type="InterPro" id="IPR032466">
    <property type="entry name" value="Metal_Hydrolase"/>
</dbReference>
<dbReference type="Gene3D" id="3.20.20.140">
    <property type="entry name" value="Metal-dependent hydrolases"/>
    <property type="match status" value="1"/>
</dbReference>
<dbReference type="EMBL" id="VHSG01000002">
    <property type="protein sequence ID" value="TQV86195.1"/>
    <property type="molecule type" value="Genomic_DNA"/>
</dbReference>
<dbReference type="Proteomes" id="UP000319732">
    <property type="component" value="Unassembled WGS sequence"/>
</dbReference>
<keyword evidence="1" id="KW-0456">Lyase</keyword>
<evidence type="ECO:0000259" key="2">
    <source>
        <dbReference type="Pfam" id="PF04909"/>
    </source>
</evidence>
<dbReference type="SUPFAM" id="SSF51556">
    <property type="entry name" value="Metallo-dependent hydrolases"/>
    <property type="match status" value="1"/>
</dbReference>
<dbReference type="AlphaFoldDB" id="A0A545U9P7"/>
<keyword evidence="3" id="KW-0378">Hydrolase</keyword>
<evidence type="ECO:0000313" key="4">
    <source>
        <dbReference type="Proteomes" id="UP000319732"/>
    </source>
</evidence>
<dbReference type="OrthoDB" id="1407586at2"/>
<accession>A0A545U9P7</accession>
<evidence type="ECO:0000256" key="1">
    <source>
        <dbReference type="ARBA" id="ARBA00023239"/>
    </source>
</evidence>
<dbReference type="RefSeq" id="WP_142902347.1">
    <property type="nucleotide sequence ID" value="NZ_ML660087.1"/>
</dbReference>
<dbReference type="InterPro" id="IPR032465">
    <property type="entry name" value="ACMSD"/>
</dbReference>
<evidence type="ECO:0000313" key="3">
    <source>
        <dbReference type="EMBL" id="TQV86195.1"/>
    </source>
</evidence>
<dbReference type="PANTHER" id="PTHR21240:SF19">
    <property type="entry name" value="CATALYTIC_ HYDROLASE"/>
    <property type="match status" value="1"/>
</dbReference>
<organism evidence="3 4">
    <name type="scientific">Exilibacterium tricleocarpae</name>
    <dbReference type="NCBI Taxonomy" id="2591008"/>
    <lineage>
        <taxon>Bacteria</taxon>
        <taxon>Pseudomonadati</taxon>
        <taxon>Pseudomonadota</taxon>
        <taxon>Gammaproteobacteria</taxon>
        <taxon>Cellvibrionales</taxon>
        <taxon>Cellvibrionaceae</taxon>
        <taxon>Exilibacterium</taxon>
    </lineage>
</organism>
<dbReference type="GO" id="GO:0016787">
    <property type="term" value="F:hydrolase activity"/>
    <property type="evidence" value="ECO:0007669"/>
    <property type="project" value="UniProtKB-KW"/>
</dbReference>
<keyword evidence="4" id="KW-1185">Reference proteome</keyword>
<name>A0A545U9P7_9GAMM</name>
<proteinExistence type="predicted"/>
<protein>
    <submittedName>
        <fullName evidence="3">Amidohydrolase</fullName>
    </submittedName>
</protein>
<reference evidence="3 4" key="1">
    <citation type="submission" date="2019-06" db="EMBL/GenBank/DDBJ databases">
        <title>Whole genome sequence for Cellvibrionaceae sp. R142.</title>
        <authorList>
            <person name="Wang G."/>
        </authorList>
    </citation>
    <scope>NUCLEOTIDE SEQUENCE [LARGE SCALE GENOMIC DNA]</scope>
    <source>
        <strain evidence="3 4">R142</strain>
    </source>
</reference>